<keyword evidence="1" id="KW-1133">Transmembrane helix</keyword>
<proteinExistence type="predicted"/>
<protein>
    <submittedName>
        <fullName evidence="2">Uncharacterized protein</fullName>
    </submittedName>
</protein>
<dbReference type="Gramene" id="OMERI07G04270.1">
    <property type="protein sequence ID" value="OMERI07G04270.1"/>
    <property type="gene ID" value="OMERI07G04270"/>
</dbReference>
<evidence type="ECO:0000313" key="2">
    <source>
        <dbReference type="EnsemblPlants" id="OMERI07G04270.1"/>
    </source>
</evidence>
<organism evidence="2">
    <name type="scientific">Oryza meridionalis</name>
    <dbReference type="NCBI Taxonomy" id="40149"/>
    <lineage>
        <taxon>Eukaryota</taxon>
        <taxon>Viridiplantae</taxon>
        <taxon>Streptophyta</taxon>
        <taxon>Embryophyta</taxon>
        <taxon>Tracheophyta</taxon>
        <taxon>Spermatophyta</taxon>
        <taxon>Magnoliopsida</taxon>
        <taxon>Liliopsida</taxon>
        <taxon>Poales</taxon>
        <taxon>Poaceae</taxon>
        <taxon>BOP clade</taxon>
        <taxon>Oryzoideae</taxon>
        <taxon>Oryzeae</taxon>
        <taxon>Oryzinae</taxon>
        <taxon>Oryza</taxon>
    </lineage>
</organism>
<keyword evidence="3" id="KW-1185">Reference proteome</keyword>
<keyword evidence="1" id="KW-0472">Membrane</keyword>
<reference evidence="2" key="2">
    <citation type="submission" date="2018-05" db="EMBL/GenBank/DDBJ databases">
        <title>OmerRS3 (Oryza meridionalis Reference Sequence Version 3).</title>
        <authorList>
            <person name="Zhang J."/>
            <person name="Kudrna D."/>
            <person name="Lee S."/>
            <person name="Talag J."/>
            <person name="Welchert J."/>
            <person name="Wing R.A."/>
        </authorList>
    </citation>
    <scope>NUCLEOTIDE SEQUENCE [LARGE SCALE GENOMIC DNA]</scope>
    <source>
        <strain evidence="2">cv. OR44</strain>
    </source>
</reference>
<keyword evidence="1" id="KW-0812">Transmembrane</keyword>
<name>A0A0E0E8F7_9ORYZ</name>
<feature type="transmembrane region" description="Helical" evidence="1">
    <location>
        <begin position="12"/>
        <end position="32"/>
    </location>
</feature>
<reference evidence="2" key="1">
    <citation type="submission" date="2015-04" db="UniProtKB">
        <authorList>
            <consortium name="EnsemblPlants"/>
        </authorList>
    </citation>
    <scope>IDENTIFICATION</scope>
</reference>
<dbReference type="Proteomes" id="UP000008021">
    <property type="component" value="Chromosome 7"/>
</dbReference>
<sequence>MVPLAYDTRQLYLASVLTSARAAMVAITLLYMSSLRTARSSNQEHDAADERAVVAKGLVK</sequence>
<accession>A0A0E0E8F7</accession>
<evidence type="ECO:0000313" key="3">
    <source>
        <dbReference type="Proteomes" id="UP000008021"/>
    </source>
</evidence>
<dbReference type="HOGENOM" id="CLU_2945670_0_0_1"/>
<dbReference type="AlphaFoldDB" id="A0A0E0E8F7"/>
<evidence type="ECO:0000256" key="1">
    <source>
        <dbReference type="SAM" id="Phobius"/>
    </source>
</evidence>
<dbReference type="EnsemblPlants" id="OMERI07G04270.1">
    <property type="protein sequence ID" value="OMERI07G04270.1"/>
    <property type="gene ID" value="OMERI07G04270"/>
</dbReference>